<dbReference type="KEGG" id="cmp:Cha6605_0902"/>
<feature type="transmembrane region" description="Helical" evidence="1">
    <location>
        <begin position="110"/>
        <end position="132"/>
    </location>
</feature>
<keyword evidence="1" id="KW-0812">Transmembrane</keyword>
<name>K9UAM2_CHAP6</name>
<feature type="transmembrane region" description="Helical" evidence="1">
    <location>
        <begin position="180"/>
        <end position="199"/>
    </location>
</feature>
<proteinExistence type="predicted"/>
<feature type="transmembrane region" description="Helical" evidence="1">
    <location>
        <begin position="297"/>
        <end position="315"/>
    </location>
</feature>
<feature type="transmembrane region" description="Helical" evidence="1">
    <location>
        <begin position="219"/>
        <end position="236"/>
    </location>
</feature>
<keyword evidence="3" id="KW-1185">Reference proteome</keyword>
<organism evidence="2 3">
    <name type="scientific">Chamaesiphon minutus (strain ATCC 27169 / PCC 6605)</name>
    <dbReference type="NCBI Taxonomy" id="1173020"/>
    <lineage>
        <taxon>Bacteria</taxon>
        <taxon>Bacillati</taxon>
        <taxon>Cyanobacteriota</taxon>
        <taxon>Cyanophyceae</taxon>
        <taxon>Gomontiellales</taxon>
        <taxon>Chamaesiphonaceae</taxon>
        <taxon>Chamaesiphon</taxon>
    </lineage>
</organism>
<evidence type="ECO:0000313" key="2">
    <source>
        <dbReference type="EMBL" id="AFY92162.1"/>
    </source>
</evidence>
<dbReference type="eggNOG" id="COG4645">
    <property type="taxonomic scope" value="Bacteria"/>
</dbReference>
<dbReference type="PANTHER" id="PTHR38592:SF3">
    <property type="entry name" value="BLL4819 PROTEIN"/>
    <property type="match status" value="1"/>
</dbReference>
<dbReference type="HOGENOM" id="CLU_042262_0_0_3"/>
<feature type="transmembrane region" description="Helical" evidence="1">
    <location>
        <begin position="68"/>
        <end position="89"/>
    </location>
</feature>
<feature type="transmembrane region" description="Helical" evidence="1">
    <location>
        <begin position="144"/>
        <end position="168"/>
    </location>
</feature>
<evidence type="ECO:0000256" key="1">
    <source>
        <dbReference type="SAM" id="Phobius"/>
    </source>
</evidence>
<keyword evidence="1" id="KW-0472">Membrane</keyword>
<feature type="transmembrane region" description="Helical" evidence="1">
    <location>
        <begin position="360"/>
        <end position="380"/>
    </location>
</feature>
<dbReference type="PANTHER" id="PTHR38592">
    <property type="entry name" value="BLL4819 PROTEIN"/>
    <property type="match status" value="1"/>
</dbReference>
<dbReference type="AlphaFoldDB" id="K9UAM2"/>
<protein>
    <submittedName>
        <fullName evidence="2">OpgC protein</fullName>
    </submittedName>
</protein>
<feature type="transmembrane region" description="Helical" evidence="1">
    <location>
        <begin position="248"/>
        <end position="270"/>
    </location>
</feature>
<dbReference type="Proteomes" id="UP000010366">
    <property type="component" value="Chromosome"/>
</dbReference>
<sequence length="391" mass="44429">MSIISSPVESPDLTSVPTKRKKLWQYDPELYGKRDLRIDLLRGLAIVSMVVNHLECRSYFNNITQGHIYASSAEGFVFLSGFVLGFVTCQRIDKIGLTSAMQKLLERAKVLYFTSFILIAGLGLLSIFAPGMTRPSFDRAPGEWWQILLAAATLHLAPPIVDILQLYVLCLLASPAIFWLLRRGLLLPLLTTSWTLWWIQQVHPYSFSFQPLDRAHPYFVFSTWQILYVHGVAAGYHKDKLAKIWKRLPKIPVLLGMLAIVIAALVAAHFDLQLGTWPEKVQDRALWLRLTDRSTNGPIRLVTLLGLFSLMFMAVDRFWIPLDKTLGKLLIPLGQNSLYVYIIHVPLTLIWFVIPGLIQGSTWLVSLAQAIAIGLCWWLVKREVLFKVIPR</sequence>
<dbReference type="Pfam" id="PF10129">
    <property type="entry name" value="OpgC_C"/>
    <property type="match status" value="1"/>
</dbReference>
<gene>
    <name evidence="2" type="ORF">Cha6605_0902</name>
</gene>
<dbReference type="OrthoDB" id="9775975at2"/>
<dbReference type="InterPro" id="IPR014550">
    <property type="entry name" value="UCP028704_OpgC"/>
</dbReference>
<dbReference type="RefSeq" id="WP_015158356.1">
    <property type="nucleotide sequence ID" value="NC_019697.1"/>
</dbReference>
<dbReference type="EMBL" id="CP003600">
    <property type="protein sequence ID" value="AFY92162.1"/>
    <property type="molecule type" value="Genomic_DNA"/>
</dbReference>
<reference evidence="2 3" key="1">
    <citation type="submission" date="2012-05" db="EMBL/GenBank/DDBJ databases">
        <title>Finished chromosome of genome of Chamaesiphon sp. PCC 6605.</title>
        <authorList>
            <consortium name="US DOE Joint Genome Institute"/>
            <person name="Gugger M."/>
            <person name="Coursin T."/>
            <person name="Rippka R."/>
            <person name="Tandeau De Marsac N."/>
            <person name="Huntemann M."/>
            <person name="Wei C.-L."/>
            <person name="Han J."/>
            <person name="Detter J.C."/>
            <person name="Han C."/>
            <person name="Tapia R."/>
            <person name="Chen A."/>
            <person name="Kyrpides N."/>
            <person name="Mavromatis K."/>
            <person name="Markowitz V."/>
            <person name="Szeto E."/>
            <person name="Ivanova N."/>
            <person name="Pagani I."/>
            <person name="Pati A."/>
            <person name="Goodwin L."/>
            <person name="Nordberg H.P."/>
            <person name="Cantor M.N."/>
            <person name="Hua S.X."/>
            <person name="Woyke T."/>
            <person name="Kerfeld C.A."/>
        </authorList>
    </citation>
    <scope>NUCLEOTIDE SEQUENCE [LARGE SCALE GENOMIC DNA]</scope>
    <source>
        <strain evidence="3">ATCC 27169 / PCC 6605</strain>
    </source>
</reference>
<evidence type="ECO:0000313" key="3">
    <source>
        <dbReference type="Proteomes" id="UP000010366"/>
    </source>
</evidence>
<keyword evidence="1" id="KW-1133">Transmembrane helix</keyword>
<accession>K9UAM2</accession>
<dbReference type="STRING" id="1173020.Cha6605_0902"/>
<feature type="transmembrane region" description="Helical" evidence="1">
    <location>
        <begin position="336"/>
        <end position="354"/>
    </location>
</feature>